<dbReference type="Proteomes" id="UP000199019">
    <property type="component" value="Unassembled WGS sequence"/>
</dbReference>
<feature type="region of interest" description="Disordered" evidence="1">
    <location>
        <begin position="73"/>
        <end position="106"/>
    </location>
</feature>
<gene>
    <name evidence="2" type="ORF">SAMN05216199_2034</name>
</gene>
<accession>A0A1H9UPB5</accession>
<dbReference type="EMBL" id="FOHB01000003">
    <property type="protein sequence ID" value="SES11189.1"/>
    <property type="molecule type" value="Genomic_DNA"/>
</dbReference>
<dbReference type="RefSeq" id="WP_091757773.1">
    <property type="nucleotide sequence ID" value="NZ_FOHB01000003.1"/>
</dbReference>
<evidence type="ECO:0000256" key="1">
    <source>
        <dbReference type="SAM" id="MobiDB-lite"/>
    </source>
</evidence>
<sequence length="106" mass="11449">MINTSTTPVTADLTDLANASVRELLAMLTHTEDRLRTTPFLVPDGDAMVVNPEVAPLLSRQRSVVAQLRVRRDTWRGAPGGPTRQGGRTRSGGGSTSASWPRPPWS</sequence>
<dbReference type="OrthoDB" id="4875150at2"/>
<keyword evidence="3" id="KW-1185">Reference proteome</keyword>
<evidence type="ECO:0000313" key="2">
    <source>
        <dbReference type="EMBL" id="SES11189.1"/>
    </source>
</evidence>
<dbReference type="AlphaFoldDB" id="A0A1H9UPB5"/>
<feature type="compositionally biased region" description="Gly residues" evidence="1">
    <location>
        <begin position="78"/>
        <end position="95"/>
    </location>
</feature>
<name>A0A1H9UPB5_9MICO</name>
<organism evidence="2 3">
    <name type="scientific">Pedococcus cremeus</name>
    <dbReference type="NCBI Taxonomy" id="587636"/>
    <lineage>
        <taxon>Bacteria</taxon>
        <taxon>Bacillati</taxon>
        <taxon>Actinomycetota</taxon>
        <taxon>Actinomycetes</taxon>
        <taxon>Micrococcales</taxon>
        <taxon>Intrasporangiaceae</taxon>
        <taxon>Pedococcus</taxon>
    </lineage>
</organism>
<protein>
    <submittedName>
        <fullName evidence="2">Uncharacterized protein</fullName>
    </submittedName>
</protein>
<reference evidence="3" key="1">
    <citation type="submission" date="2016-10" db="EMBL/GenBank/DDBJ databases">
        <authorList>
            <person name="Varghese N."/>
            <person name="Submissions S."/>
        </authorList>
    </citation>
    <scope>NUCLEOTIDE SEQUENCE [LARGE SCALE GENOMIC DNA]</scope>
    <source>
        <strain evidence="3">CGMCC 1.6963</strain>
    </source>
</reference>
<evidence type="ECO:0000313" key="3">
    <source>
        <dbReference type="Proteomes" id="UP000199019"/>
    </source>
</evidence>
<proteinExistence type="predicted"/>